<dbReference type="EMBL" id="JYPD01000025">
    <property type="protein sequence ID" value="KXK08349.1"/>
    <property type="molecule type" value="Genomic_DNA"/>
</dbReference>
<proteinExistence type="predicted"/>
<evidence type="ECO:0000313" key="3">
    <source>
        <dbReference type="Proteomes" id="UP000070449"/>
    </source>
</evidence>
<dbReference type="STRING" id="1617427.UZ20_WS6002000878"/>
<evidence type="ECO:0000313" key="2">
    <source>
        <dbReference type="EMBL" id="KXK08349.1"/>
    </source>
</evidence>
<dbReference type="AlphaFoldDB" id="A0A136KG18"/>
<gene>
    <name evidence="2" type="ORF">UZ20_WS6002000878</name>
</gene>
<organism evidence="2 3">
    <name type="scientific">candidate division WS6 bacterium OLB21</name>
    <dbReference type="NCBI Taxonomy" id="1617427"/>
    <lineage>
        <taxon>Bacteria</taxon>
        <taxon>Candidatus Dojkabacteria</taxon>
    </lineage>
</organism>
<dbReference type="Proteomes" id="UP000070449">
    <property type="component" value="Unassembled WGS sequence"/>
</dbReference>
<evidence type="ECO:0008006" key="4">
    <source>
        <dbReference type="Google" id="ProtNLM"/>
    </source>
</evidence>
<accession>A0A136KG18</accession>
<dbReference type="PROSITE" id="PS51257">
    <property type="entry name" value="PROKAR_LIPOPROTEIN"/>
    <property type="match status" value="1"/>
</dbReference>
<reference evidence="2 3" key="1">
    <citation type="submission" date="2015-02" db="EMBL/GenBank/DDBJ databases">
        <title>Improved understanding of the partial-nitritation anammox process through 23 genomes representing the majority of the microbial community.</title>
        <authorList>
            <person name="Speth D.R."/>
            <person name="In T Zandt M."/>
            <person name="Guerrero Cruz S."/>
            <person name="Jetten M.S."/>
            <person name="Dutilh B.E."/>
        </authorList>
    </citation>
    <scope>NUCLEOTIDE SEQUENCE [LARGE SCALE GENOMIC DNA]</scope>
    <source>
        <strain evidence="2">OLB21</strain>
    </source>
</reference>
<keyword evidence="1" id="KW-0732">Signal</keyword>
<feature type="signal peptide" evidence="1">
    <location>
        <begin position="1"/>
        <end position="33"/>
    </location>
</feature>
<protein>
    <recommendedName>
        <fullName evidence="4">Lipoprotein</fullName>
    </recommendedName>
</protein>
<sequence>MRSLKNTNKNLFRQYLILMILCLFVLSSCSSPSQDPDIKPLPTDDTTTETKHYSIAIRGTEESTPQKLKGELIFSTSSPITIQTPSYEKSIIKGSDFSIEIEALSAIDFEYFEDNSSFVNLSNNFSPELGRIKQDNMYLYGRFANPEVDNLGCSADESANKENCFIKTVELNGVWIEIQCLADESNVNGCDQVFSSFTYLPQN</sequence>
<comment type="caution">
    <text evidence="2">The sequence shown here is derived from an EMBL/GenBank/DDBJ whole genome shotgun (WGS) entry which is preliminary data.</text>
</comment>
<name>A0A136KG18_9BACT</name>
<evidence type="ECO:0000256" key="1">
    <source>
        <dbReference type="SAM" id="SignalP"/>
    </source>
</evidence>
<feature type="chain" id="PRO_5007474117" description="Lipoprotein" evidence="1">
    <location>
        <begin position="34"/>
        <end position="203"/>
    </location>
</feature>